<gene>
    <name evidence="2" type="ORF">M5K25_006012</name>
</gene>
<feature type="region of interest" description="Disordered" evidence="1">
    <location>
        <begin position="128"/>
        <end position="148"/>
    </location>
</feature>
<protein>
    <submittedName>
        <fullName evidence="2">Uncharacterized protein</fullName>
    </submittedName>
</protein>
<dbReference type="EMBL" id="JANQDX010000006">
    <property type="protein sequence ID" value="KAL0922052.1"/>
    <property type="molecule type" value="Genomic_DNA"/>
</dbReference>
<organism evidence="2 3">
    <name type="scientific">Dendrobium thyrsiflorum</name>
    <name type="common">Pinecone-like raceme dendrobium</name>
    <name type="synonym">Orchid</name>
    <dbReference type="NCBI Taxonomy" id="117978"/>
    <lineage>
        <taxon>Eukaryota</taxon>
        <taxon>Viridiplantae</taxon>
        <taxon>Streptophyta</taxon>
        <taxon>Embryophyta</taxon>
        <taxon>Tracheophyta</taxon>
        <taxon>Spermatophyta</taxon>
        <taxon>Magnoliopsida</taxon>
        <taxon>Liliopsida</taxon>
        <taxon>Asparagales</taxon>
        <taxon>Orchidaceae</taxon>
        <taxon>Epidendroideae</taxon>
        <taxon>Malaxideae</taxon>
        <taxon>Dendrobiinae</taxon>
        <taxon>Dendrobium</taxon>
    </lineage>
</organism>
<sequence>MAQAAAQFGSYHKTNFLVGVVEFDRWRSPRAEGGAIDARGWDGSGRVTGGVCPIAHKPRPSDAISGLFVDGSAEAETAAFERGELDHQYRYAIVTLPQCVEPIGRDEQATVVKGRFVDSELIQREIRDSLEEQSPFAGTSDLQAAPLG</sequence>
<reference evidence="2 3" key="1">
    <citation type="journal article" date="2024" name="Plant Biotechnol. J.">
        <title>Dendrobium thyrsiflorum genome and its molecular insights into genes involved in important horticultural traits.</title>
        <authorList>
            <person name="Chen B."/>
            <person name="Wang J.Y."/>
            <person name="Zheng P.J."/>
            <person name="Li K.L."/>
            <person name="Liang Y.M."/>
            <person name="Chen X.F."/>
            <person name="Zhang C."/>
            <person name="Zhao X."/>
            <person name="He X."/>
            <person name="Zhang G.Q."/>
            <person name="Liu Z.J."/>
            <person name="Xu Q."/>
        </authorList>
    </citation>
    <scope>NUCLEOTIDE SEQUENCE [LARGE SCALE GENOMIC DNA]</scope>
    <source>
        <strain evidence="2">GZMU011</strain>
    </source>
</reference>
<dbReference type="AlphaFoldDB" id="A0ABD0VAA4"/>
<evidence type="ECO:0000256" key="1">
    <source>
        <dbReference type="SAM" id="MobiDB-lite"/>
    </source>
</evidence>
<keyword evidence="3" id="KW-1185">Reference proteome</keyword>
<accession>A0ABD0VAA4</accession>
<evidence type="ECO:0000313" key="2">
    <source>
        <dbReference type="EMBL" id="KAL0922052.1"/>
    </source>
</evidence>
<dbReference type="Proteomes" id="UP001552299">
    <property type="component" value="Unassembled WGS sequence"/>
</dbReference>
<comment type="caution">
    <text evidence="2">The sequence shown here is derived from an EMBL/GenBank/DDBJ whole genome shotgun (WGS) entry which is preliminary data.</text>
</comment>
<proteinExistence type="predicted"/>
<evidence type="ECO:0000313" key="3">
    <source>
        <dbReference type="Proteomes" id="UP001552299"/>
    </source>
</evidence>
<name>A0ABD0VAA4_DENTH</name>